<gene>
    <name evidence="2" type="ORF">GPJ59_00340</name>
</gene>
<evidence type="ECO:0000313" key="3">
    <source>
        <dbReference type="Proteomes" id="UP000812013"/>
    </source>
</evidence>
<accession>A0ABS6YY51</accession>
<dbReference type="Pfam" id="PF18138">
    <property type="entry name" value="bacHORMA_1"/>
    <property type="match status" value="1"/>
</dbReference>
<dbReference type="EMBL" id="WTFF01000001">
    <property type="protein sequence ID" value="MBW5480383.1"/>
    <property type="molecule type" value="Genomic_DNA"/>
</dbReference>
<proteinExistence type="predicted"/>
<dbReference type="Proteomes" id="UP000812013">
    <property type="component" value="Unassembled WGS sequence"/>
</dbReference>
<keyword evidence="3" id="KW-1185">Reference proteome</keyword>
<dbReference type="InterPro" id="IPR041162">
    <property type="entry name" value="Bact_HORMA_1"/>
</dbReference>
<name>A0ABS6YY51_9ACTN</name>
<reference evidence="2 3" key="1">
    <citation type="submission" date="2019-12" db="EMBL/GenBank/DDBJ databases">
        <title>Genome sequence of Streptomyces bambusae.</title>
        <authorList>
            <person name="Bansal K."/>
            <person name="Choksket S."/>
            <person name="Korpole S."/>
            <person name="Patil P.B."/>
        </authorList>
    </citation>
    <scope>NUCLEOTIDE SEQUENCE [LARGE SCALE GENOMIC DNA]</scope>
    <source>
        <strain evidence="2 3">SK60</strain>
    </source>
</reference>
<organism evidence="2 3">
    <name type="scientific">Streptomyces bambusae</name>
    <dbReference type="NCBI Taxonomy" id="1550616"/>
    <lineage>
        <taxon>Bacteria</taxon>
        <taxon>Bacillati</taxon>
        <taxon>Actinomycetota</taxon>
        <taxon>Actinomycetes</taxon>
        <taxon>Kitasatosporales</taxon>
        <taxon>Streptomycetaceae</taxon>
        <taxon>Streptomyces</taxon>
    </lineage>
</organism>
<feature type="domain" description="Bacterial HORMA" evidence="1">
    <location>
        <begin position="6"/>
        <end position="168"/>
    </location>
</feature>
<evidence type="ECO:0000259" key="1">
    <source>
        <dbReference type="Pfam" id="PF18138"/>
    </source>
</evidence>
<comment type="caution">
    <text evidence="2">The sequence shown here is derived from an EMBL/GenBank/DDBJ whole genome shotgun (WGS) entry which is preliminary data.</text>
</comment>
<sequence length="173" mass="18687">MTMTGSYTRSASSSFTITDARYVGGRVAADLRLLFNLYGEPSLDRIDNFAEEVALLLRDGYLDTVDYGFRDTANNAWKLRLRYKATTGGQLVDSRPGNFPDPVDLTGYGFYSFLTYSSAFDLLTGTQQATVKGALPISRTTGVAPSALSGNTTAGHGYARNGAGVSRDVYLAY</sequence>
<evidence type="ECO:0000313" key="2">
    <source>
        <dbReference type="EMBL" id="MBW5480383.1"/>
    </source>
</evidence>
<protein>
    <recommendedName>
        <fullName evidence="1">Bacterial HORMA domain-containing protein</fullName>
    </recommendedName>
</protein>